<feature type="compositionally biased region" description="Low complexity" evidence="1">
    <location>
        <begin position="32"/>
        <end position="43"/>
    </location>
</feature>
<name>A0AAV2GF33_9ROSI</name>
<evidence type="ECO:0000256" key="1">
    <source>
        <dbReference type="SAM" id="MobiDB-lite"/>
    </source>
</evidence>
<dbReference type="AlphaFoldDB" id="A0AAV2GF33"/>
<evidence type="ECO:0000313" key="3">
    <source>
        <dbReference type="Proteomes" id="UP001497516"/>
    </source>
</evidence>
<dbReference type="EMBL" id="OZ034821">
    <property type="protein sequence ID" value="CAL1409371.1"/>
    <property type="molecule type" value="Genomic_DNA"/>
</dbReference>
<protein>
    <submittedName>
        <fullName evidence="2">Uncharacterized protein</fullName>
    </submittedName>
</protein>
<gene>
    <name evidence="2" type="ORF">LTRI10_LOCUS48875</name>
</gene>
<organism evidence="2 3">
    <name type="scientific">Linum trigynum</name>
    <dbReference type="NCBI Taxonomy" id="586398"/>
    <lineage>
        <taxon>Eukaryota</taxon>
        <taxon>Viridiplantae</taxon>
        <taxon>Streptophyta</taxon>
        <taxon>Embryophyta</taxon>
        <taxon>Tracheophyta</taxon>
        <taxon>Spermatophyta</taxon>
        <taxon>Magnoliopsida</taxon>
        <taxon>eudicotyledons</taxon>
        <taxon>Gunneridae</taxon>
        <taxon>Pentapetalae</taxon>
        <taxon>rosids</taxon>
        <taxon>fabids</taxon>
        <taxon>Malpighiales</taxon>
        <taxon>Linaceae</taxon>
        <taxon>Linum</taxon>
    </lineage>
</organism>
<proteinExistence type="predicted"/>
<accession>A0AAV2GF33</accession>
<keyword evidence="3" id="KW-1185">Reference proteome</keyword>
<dbReference type="Proteomes" id="UP001497516">
    <property type="component" value="Chromosome 8"/>
</dbReference>
<reference evidence="2 3" key="1">
    <citation type="submission" date="2024-04" db="EMBL/GenBank/DDBJ databases">
        <authorList>
            <person name="Fracassetti M."/>
        </authorList>
    </citation>
    <scope>NUCLEOTIDE SEQUENCE [LARGE SCALE GENOMIC DNA]</scope>
</reference>
<evidence type="ECO:0000313" key="2">
    <source>
        <dbReference type="EMBL" id="CAL1409371.1"/>
    </source>
</evidence>
<sequence length="85" mass="9583">MRRGRRCCCVWPEKTLIPFISNRVADEQLSLPHSSRCSSPSSLTNRRHCPSSPADRHCRLQHRNRVLIASIYCASSSPSSHSLPP</sequence>
<feature type="region of interest" description="Disordered" evidence="1">
    <location>
        <begin position="32"/>
        <end position="54"/>
    </location>
</feature>